<dbReference type="OrthoDB" id="5741080at2"/>
<dbReference type="InterPro" id="IPR006683">
    <property type="entry name" value="Thioestr_dom"/>
</dbReference>
<protein>
    <submittedName>
        <fullName evidence="2">Acyl-coenzyme A thioesterase PaaI, contains HGG motif</fullName>
    </submittedName>
</protein>
<dbReference type="STRING" id="941907.SAMN06295910_1016"/>
<evidence type="ECO:0000313" key="3">
    <source>
        <dbReference type="Proteomes" id="UP000192934"/>
    </source>
</evidence>
<dbReference type="Proteomes" id="UP000192934">
    <property type="component" value="Chromosome I"/>
</dbReference>
<organism evidence="2 3">
    <name type="scientific">Allosphingosinicella indica</name>
    <dbReference type="NCBI Taxonomy" id="941907"/>
    <lineage>
        <taxon>Bacteria</taxon>
        <taxon>Pseudomonadati</taxon>
        <taxon>Pseudomonadota</taxon>
        <taxon>Alphaproteobacteria</taxon>
        <taxon>Sphingomonadales</taxon>
        <taxon>Sphingomonadaceae</taxon>
        <taxon>Allosphingosinicella</taxon>
    </lineage>
</organism>
<sequence length="151" mass="16013">MSDIHPLIRHEAHPDHPGWMSWAPPDDSRFNGAIGELLVRAEGPGAARCRMFPTVAHANLAGLVHGGAILAFVDFALFAGGHMAGAAVATGVTLDFSMQFLAPGVTGKPLDTRVELLRETGRLAFLRGTVEQEDVLVAAWSATLRKGAHKA</sequence>
<dbReference type="EMBL" id="LT840185">
    <property type="protein sequence ID" value="SMF62755.1"/>
    <property type="molecule type" value="Genomic_DNA"/>
</dbReference>
<dbReference type="Gene3D" id="3.10.129.10">
    <property type="entry name" value="Hotdog Thioesterase"/>
    <property type="match status" value="1"/>
</dbReference>
<evidence type="ECO:0000313" key="2">
    <source>
        <dbReference type="EMBL" id="SMF62755.1"/>
    </source>
</evidence>
<gene>
    <name evidence="2" type="ORF">SAMN06295910_1016</name>
</gene>
<reference evidence="3" key="1">
    <citation type="submission" date="2017-04" db="EMBL/GenBank/DDBJ databases">
        <authorList>
            <person name="Varghese N."/>
            <person name="Submissions S."/>
        </authorList>
    </citation>
    <scope>NUCLEOTIDE SEQUENCE [LARGE SCALE GENOMIC DNA]</scope>
    <source>
        <strain evidence="3">Dd16</strain>
    </source>
</reference>
<dbReference type="SUPFAM" id="SSF54637">
    <property type="entry name" value="Thioesterase/thiol ester dehydrase-isomerase"/>
    <property type="match status" value="1"/>
</dbReference>
<dbReference type="GO" id="GO:0016790">
    <property type="term" value="F:thiolester hydrolase activity"/>
    <property type="evidence" value="ECO:0007669"/>
    <property type="project" value="UniProtKB-ARBA"/>
</dbReference>
<name>A0A1X7G2B5_9SPHN</name>
<evidence type="ECO:0000259" key="1">
    <source>
        <dbReference type="Pfam" id="PF03061"/>
    </source>
</evidence>
<dbReference type="Pfam" id="PF03061">
    <property type="entry name" value="4HBT"/>
    <property type="match status" value="1"/>
</dbReference>
<dbReference type="InterPro" id="IPR029069">
    <property type="entry name" value="HotDog_dom_sf"/>
</dbReference>
<dbReference type="AlphaFoldDB" id="A0A1X7G2B5"/>
<dbReference type="RefSeq" id="WP_085217802.1">
    <property type="nucleotide sequence ID" value="NZ_LT840185.1"/>
</dbReference>
<proteinExistence type="predicted"/>
<feature type="domain" description="Thioesterase" evidence="1">
    <location>
        <begin position="62"/>
        <end position="137"/>
    </location>
</feature>
<keyword evidence="3" id="KW-1185">Reference proteome</keyword>
<accession>A0A1X7G2B5</accession>
<dbReference type="CDD" id="cd03443">
    <property type="entry name" value="PaaI_thioesterase"/>
    <property type="match status" value="1"/>
</dbReference>